<name>A0AAN9EPS0_CROPI</name>
<dbReference type="EMBL" id="JAYWIO010000005">
    <property type="protein sequence ID" value="KAK7260315.1"/>
    <property type="molecule type" value="Genomic_DNA"/>
</dbReference>
<accession>A0AAN9EPS0</accession>
<proteinExistence type="predicted"/>
<evidence type="ECO:0000313" key="3">
    <source>
        <dbReference type="Proteomes" id="UP001372338"/>
    </source>
</evidence>
<evidence type="ECO:0000313" key="2">
    <source>
        <dbReference type="EMBL" id="KAK7260315.1"/>
    </source>
</evidence>
<protein>
    <submittedName>
        <fullName evidence="2">Uncharacterized protein</fullName>
    </submittedName>
</protein>
<dbReference type="Proteomes" id="UP001372338">
    <property type="component" value="Unassembled WGS sequence"/>
</dbReference>
<feature type="transmembrane region" description="Helical" evidence="1">
    <location>
        <begin position="20"/>
        <end position="40"/>
    </location>
</feature>
<sequence>MADLFIRTRPHSQSQTPLHIPALILVASLLVYTLQFYMVLLGSMADLVIQTPPHSPSQTPPHHIPAPISIASIPPPLLVVSSRLTMMNFLSWKQFAKSVLRDHSLP</sequence>
<evidence type="ECO:0000256" key="1">
    <source>
        <dbReference type="SAM" id="Phobius"/>
    </source>
</evidence>
<comment type="caution">
    <text evidence="2">The sequence shown here is derived from an EMBL/GenBank/DDBJ whole genome shotgun (WGS) entry which is preliminary data.</text>
</comment>
<keyword evidence="1" id="KW-0812">Transmembrane</keyword>
<gene>
    <name evidence="2" type="ORF">RIF29_26275</name>
</gene>
<keyword evidence="3" id="KW-1185">Reference proteome</keyword>
<keyword evidence="1" id="KW-1133">Transmembrane helix</keyword>
<keyword evidence="1" id="KW-0472">Membrane</keyword>
<reference evidence="2 3" key="1">
    <citation type="submission" date="2024-01" db="EMBL/GenBank/DDBJ databases">
        <title>The genomes of 5 underutilized Papilionoideae crops provide insights into root nodulation and disease resistanc.</title>
        <authorList>
            <person name="Yuan L."/>
        </authorList>
    </citation>
    <scope>NUCLEOTIDE SEQUENCE [LARGE SCALE GENOMIC DNA]</scope>
    <source>
        <strain evidence="2">ZHUSHIDOU_FW_LH</strain>
        <tissue evidence="2">Leaf</tissue>
    </source>
</reference>
<organism evidence="2 3">
    <name type="scientific">Crotalaria pallida</name>
    <name type="common">Smooth rattlebox</name>
    <name type="synonym">Crotalaria striata</name>
    <dbReference type="NCBI Taxonomy" id="3830"/>
    <lineage>
        <taxon>Eukaryota</taxon>
        <taxon>Viridiplantae</taxon>
        <taxon>Streptophyta</taxon>
        <taxon>Embryophyta</taxon>
        <taxon>Tracheophyta</taxon>
        <taxon>Spermatophyta</taxon>
        <taxon>Magnoliopsida</taxon>
        <taxon>eudicotyledons</taxon>
        <taxon>Gunneridae</taxon>
        <taxon>Pentapetalae</taxon>
        <taxon>rosids</taxon>
        <taxon>fabids</taxon>
        <taxon>Fabales</taxon>
        <taxon>Fabaceae</taxon>
        <taxon>Papilionoideae</taxon>
        <taxon>50 kb inversion clade</taxon>
        <taxon>genistoids sensu lato</taxon>
        <taxon>core genistoids</taxon>
        <taxon>Crotalarieae</taxon>
        <taxon>Crotalaria</taxon>
    </lineage>
</organism>
<dbReference type="AlphaFoldDB" id="A0AAN9EPS0"/>